<reference evidence="2" key="1">
    <citation type="journal article" date="2020" name="Nat. Commun.">
        <title>Genome sequence of the cluster root forming white lupin.</title>
        <authorList>
            <person name="Hufnagel B."/>
            <person name="Marques A."/>
            <person name="Soriano A."/>
            <person name="Marques L."/>
            <person name="Divol F."/>
            <person name="Doumas P."/>
            <person name="Sallet E."/>
            <person name="Mancinotti D."/>
            <person name="Carrere S."/>
            <person name="Marande W."/>
            <person name="Arribat S."/>
            <person name="Keller J."/>
            <person name="Huneau C."/>
            <person name="Blein T."/>
            <person name="Aime D."/>
            <person name="Laguerre M."/>
            <person name="Taylor J."/>
            <person name="Schubert V."/>
            <person name="Nelson M."/>
            <person name="Geu-Flores F."/>
            <person name="Crespi M."/>
            <person name="Gallardo-Guerrero K."/>
            <person name="Delaux P.-M."/>
            <person name="Salse J."/>
            <person name="Berges H."/>
            <person name="Guyot R."/>
            <person name="Gouzy J."/>
            <person name="Peret B."/>
        </authorList>
    </citation>
    <scope>NUCLEOTIDE SEQUENCE [LARGE SCALE GENOMIC DNA]</scope>
    <source>
        <strain evidence="2">cv. Amiga</strain>
    </source>
</reference>
<keyword evidence="2" id="KW-1185">Reference proteome</keyword>
<dbReference type="AlphaFoldDB" id="A0A6A4MS33"/>
<sequence>MVDIGSWPNWFTTGGHPRPHLCFKRDLLWQRLYHKSVSGTQPRHHRESSNRGNPFAPPVRLWQLALGHKLHGSHG</sequence>
<dbReference type="EMBL" id="WOCE01000024">
    <property type="protein sequence ID" value="KAE9586366.1"/>
    <property type="molecule type" value="Genomic_DNA"/>
</dbReference>
<evidence type="ECO:0000313" key="2">
    <source>
        <dbReference type="Proteomes" id="UP000447434"/>
    </source>
</evidence>
<dbReference type="Proteomes" id="UP000447434">
    <property type="component" value="Chromosome 24"/>
</dbReference>
<gene>
    <name evidence="1" type="ORF">Lalb_Chr24g0401131</name>
</gene>
<organism evidence="1 2">
    <name type="scientific">Lupinus albus</name>
    <name type="common">White lupine</name>
    <name type="synonym">Lupinus termis</name>
    <dbReference type="NCBI Taxonomy" id="3870"/>
    <lineage>
        <taxon>Eukaryota</taxon>
        <taxon>Viridiplantae</taxon>
        <taxon>Streptophyta</taxon>
        <taxon>Embryophyta</taxon>
        <taxon>Tracheophyta</taxon>
        <taxon>Spermatophyta</taxon>
        <taxon>Magnoliopsida</taxon>
        <taxon>eudicotyledons</taxon>
        <taxon>Gunneridae</taxon>
        <taxon>Pentapetalae</taxon>
        <taxon>rosids</taxon>
        <taxon>fabids</taxon>
        <taxon>Fabales</taxon>
        <taxon>Fabaceae</taxon>
        <taxon>Papilionoideae</taxon>
        <taxon>50 kb inversion clade</taxon>
        <taxon>genistoids sensu lato</taxon>
        <taxon>core genistoids</taxon>
        <taxon>Genisteae</taxon>
        <taxon>Lupinus</taxon>
    </lineage>
</organism>
<proteinExistence type="predicted"/>
<comment type="caution">
    <text evidence="1">The sequence shown here is derived from an EMBL/GenBank/DDBJ whole genome shotgun (WGS) entry which is preliminary data.</text>
</comment>
<accession>A0A6A4MS33</accession>
<evidence type="ECO:0000313" key="1">
    <source>
        <dbReference type="EMBL" id="KAE9586366.1"/>
    </source>
</evidence>
<name>A0A6A4MS33_LUPAL</name>
<protein>
    <submittedName>
        <fullName evidence="1">Uncharacterized protein</fullName>
    </submittedName>
</protein>